<dbReference type="InterPro" id="IPR001041">
    <property type="entry name" value="2Fe-2S_ferredoxin-type"/>
</dbReference>
<dbReference type="AlphaFoldDB" id="A0A370CL57"/>
<dbReference type="SUPFAM" id="SSF50692">
    <property type="entry name" value="ADC-like"/>
    <property type="match status" value="1"/>
</dbReference>
<evidence type="ECO:0000313" key="18">
    <source>
        <dbReference type="Proteomes" id="UP000226429"/>
    </source>
</evidence>
<dbReference type="PROSITE" id="PS00641">
    <property type="entry name" value="COMPLEX1_75K_1"/>
    <property type="match status" value="1"/>
</dbReference>
<dbReference type="FunFam" id="3.30.70.20:FF:000002">
    <property type="entry name" value="NADH-ubiquinone oxidoreductase 75 kDa subunit"/>
    <property type="match status" value="1"/>
</dbReference>
<dbReference type="Pfam" id="PF13510">
    <property type="entry name" value="Fer2_4"/>
    <property type="match status" value="1"/>
</dbReference>
<evidence type="ECO:0000256" key="2">
    <source>
        <dbReference type="ARBA" id="ARBA00005404"/>
    </source>
</evidence>
<comment type="cofactor">
    <cofactor evidence="1 13">
        <name>[4Fe-4S] cluster</name>
        <dbReference type="ChEBI" id="CHEBI:49883"/>
    </cofactor>
</comment>
<dbReference type="EMBL" id="NMOS02000003">
    <property type="protein sequence ID" value="RDH40907.1"/>
    <property type="molecule type" value="Genomic_DNA"/>
</dbReference>
<keyword evidence="9 13" id="KW-0411">Iron-sulfur</keyword>
<evidence type="ECO:0000256" key="4">
    <source>
        <dbReference type="ARBA" id="ARBA00022714"/>
    </source>
</evidence>
<evidence type="ECO:0000256" key="3">
    <source>
        <dbReference type="ARBA" id="ARBA00022485"/>
    </source>
</evidence>
<keyword evidence="8 13" id="KW-0408">Iron</keyword>
<dbReference type="CDD" id="cd02775">
    <property type="entry name" value="MopB_CT"/>
    <property type="match status" value="1"/>
</dbReference>
<keyword evidence="7 13" id="KW-1278">Translocase</keyword>
<keyword evidence="10 13" id="KW-0520">NAD</keyword>
<dbReference type="GO" id="GO:0046872">
    <property type="term" value="F:metal ion binding"/>
    <property type="evidence" value="ECO:0007669"/>
    <property type="project" value="UniProtKB-UniRule"/>
</dbReference>
<name>A0A370CL57_9COXI</name>
<keyword evidence="3 13" id="KW-0004">4Fe-4S</keyword>
<keyword evidence="18" id="KW-1185">Reference proteome</keyword>
<dbReference type="Gene3D" id="3.40.228.10">
    <property type="entry name" value="Dimethylsulfoxide Reductase, domain 2"/>
    <property type="match status" value="1"/>
</dbReference>
<dbReference type="PANTHER" id="PTHR43105">
    <property type="entry name" value="RESPIRATORY NITRATE REDUCTASE"/>
    <property type="match status" value="1"/>
</dbReference>
<dbReference type="Gene3D" id="3.40.50.740">
    <property type="match status" value="2"/>
</dbReference>
<keyword evidence="17" id="KW-0560">Oxidoreductase</keyword>
<dbReference type="PANTHER" id="PTHR43105:SF13">
    <property type="entry name" value="NADH-UBIQUINONE OXIDOREDUCTASE 75 KDA SUBUNIT, MITOCHONDRIAL"/>
    <property type="match status" value="1"/>
</dbReference>
<dbReference type="PROSITE" id="PS00643">
    <property type="entry name" value="COMPLEX1_75K_3"/>
    <property type="match status" value="1"/>
</dbReference>
<dbReference type="InterPro" id="IPR006963">
    <property type="entry name" value="Mopterin_OxRdtase_4Fe-4S_dom"/>
</dbReference>
<evidence type="ECO:0000256" key="5">
    <source>
        <dbReference type="ARBA" id="ARBA00022719"/>
    </source>
</evidence>
<evidence type="ECO:0000313" key="17">
    <source>
        <dbReference type="EMBL" id="RDH40907.1"/>
    </source>
</evidence>
<proteinExistence type="inferred from homology"/>
<dbReference type="InterPro" id="IPR019574">
    <property type="entry name" value="NADH_UbQ_OxRdtase_Gsu_4Fe4S-bd"/>
</dbReference>
<feature type="domain" description="2Fe-2S ferredoxin-type" evidence="14">
    <location>
        <begin position="1"/>
        <end position="78"/>
    </location>
</feature>
<comment type="cofactor">
    <cofactor evidence="13">
        <name>[2Fe-2S] cluster</name>
        <dbReference type="ChEBI" id="CHEBI:190135"/>
    </cofactor>
    <text evidence="13">Binds 1 [2Fe-2S] cluster per subunit.</text>
</comment>
<evidence type="ECO:0000259" key="15">
    <source>
        <dbReference type="PROSITE" id="PS51669"/>
    </source>
</evidence>
<keyword evidence="4 13" id="KW-0001">2Fe-2S</keyword>
<dbReference type="Pfam" id="PF22151">
    <property type="entry name" value="Fer4_NDSU1"/>
    <property type="match status" value="1"/>
</dbReference>
<dbReference type="NCBIfam" id="TIGR01973">
    <property type="entry name" value="NuoG"/>
    <property type="match status" value="1"/>
</dbReference>
<dbReference type="GO" id="GO:0051539">
    <property type="term" value="F:4 iron, 4 sulfur cluster binding"/>
    <property type="evidence" value="ECO:0007669"/>
    <property type="project" value="UniProtKB-KW"/>
</dbReference>
<keyword evidence="5 13" id="KW-0874">Quinone</keyword>
<evidence type="ECO:0000259" key="16">
    <source>
        <dbReference type="PROSITE" id="PS51839"/>
    </source>
</evidence>
<feature type="domain" description="4Fe-4S Mo/W bis-MGD-type" evidence="15">
    <location>
        <begin position="215"/>
        <end position="271"/>
    </location>
</feature>
<dbReference type="Pfam" id="PF10588">
    <property type="entry name" value="NADH-G_4Fe-4S_3"/>
    <property type="match status" value="1"/>
</dbReference>
<evidence type="ECO:0000256" key="13">
    <source>
        <dbReference type="RuleBase" id="RU003525"/>
    </source>
</evidence>
<evidence type="ECO:0000256" key="12">
    <source>
        <dbReference type="ARBA" id="ARBA00047712"/>
    </source>
</evidence>
<comment type="caution">
    <text evidence="17">The sequence shown here is derived from an EMBL/GenBank/DDBJ whole genome shotgun (WGS) entry which is preliminary data.</text>
</comment>
<dbReference type="InterPro" id="IPR000283">
    <property type="entry name" value="NADH_UbQ_OxRdtase_75kDa_su_CS"/>
</dbReference>
<reference evidence="17 18" key="1">
    <citation type="journal article" date="2017" name="Int. J. Syst. Evol. Microbiol.">
        <title>Aquarickettsiella crustaci n. gen. n. sp. (Gammaproteobacteria: Legionellales: Coxiellaceae); a bacterial pathogen of the freshwater crustacean: Gammarus fossarum (Malacostraca: Amphipoda).</title>
        <authorList>
            <person name="Bojko J."/>
            <person name="Dunn A.M."/>
            <person name="Stebbing P.D."/>
            <person name="Van Aerle R."/>
            <person name="Bacela-Spychalska K."/>
            <person name="Bean T.P."/>
            <person name="Stentiford G.D."/>
        </authorList>
    </citation>
    <scope>NUCLEOTIDE SEQUENCE [LARGE SCALE GENOMIC DNA]</scope>
    <source>
        <strain evidence="17">RA15029</strain>
    </source>
</reference>
<dbReference type="SUPFAM" id="SSF54862">
    <property type="entry name" value="4Fe-4S ferredoxins"/>
    <property type="match status" value="1"/>
</dbReference>
<dbReference type="FunFam" id="3.10.20.740:FF:000001">
    <property type="entry name" value="NADH-quinone oxidoreductase subunit G"/>
    <property type="match status" value="1"/>
</dbReference>
<sequence length="796" mass="87874">MIDIEIDGRTLHVEQNTTIIEAADQGGIYIPRFCYHKKLSIVANCRMCLVEVEKSGKPLPACATPVTAGMKVFTTSAKAKEAQRAVMEFLLINHPLDCPICDQGGECELQDISLAYGQSNARFSEGKRSVKDDNLGPLIATEMTRCIQCTRCVRFGQEIAGIKELGLLNRGEDLEISTYIEHSLESELSGNLIDLCPVGALTSKPFRFRARAWELVQSPSIAPHDCLGSNIYWHSRRGEIMRAVPRENEAINETWLSDRDRYSYLAIHSQERLTKPHIKENGQWFMVDWETALEKVVVELKKILQQYGPHAMGALASPSSTTEEFYYLQKLWRSLGSPHIDHRLHQSDVSDQARAPLCPLGIRLSELEKASFVLLVGANIRYEQALAAHRLRKANLAGAKIASIHCLDLVFPFSLTEKMIVSPHDFLATLKGVAKALADEQSTSLLAEVTLSPAQIGLAQQLKSAEKPLIILGALAHNHPQAALIRQWTQFIAQHSGAQWVYLTEGANSAGGWLAGAVPHRLPCGVNVAEPGLSAAEMFKADLHAYLLLNIEPNLDCANPQRVSKALQQADFVVALSPFKAKSLLEQANVILPIATTAEIEGSFVNMAGCWQRFAAAIPTIGESRAAWKLLQTLGNLFELADFNHSCHAFIREELEPALNQYRAKANQSLDFIADIKWLGSDTNAIPQSTHPVAKKLMTRISEWPIYRIDSLVRRSLALQASATDDKVAAFMNAALARELKLSADQLVRLRQGEGQALLTLLIDERVPDHCVYVPAGYEETADLGASFGVVEIYAE</sequence>
<evidence type="ECO:0000256" key="6">
    <source>
        <dbReference type="ARBA" id="ARBA00022723"/>
    </source>
</evidence>
<dbReference type="Pfam" id="PF22117">
    <property type="entry name" value="Fer4_Nqo3"/>
    <property type="match status" value="1"/>
</dbReference>
<dbReference type="Pfam" id="PF00384">
    <property type="entry name" value="Molybdopterin"/>
    <property type="match status" value="1"/>
</dbReference>
<feature type="domain" description="4Fe-4S His(Cys)3-ligated-type" evidence="16">
    <location>
        <begin position="78"/>
        <end position="117"/>
    </location>
</feature>
<dbReference type="PROSITE" id="PS00642">
    <property type="entry name" value="COMPLEX1_75K_2"/>
    <property type="match status" value="1"/>
</dbReference>
<evidence type="ECO:0000256" key="8">
    <source>
        <dbReference type="ARBA" id="ARBA00023004"/>
    </source>
</evidence>
<gene>
    <name evidence="17" type="ORF">CFE62_001885</name>
</gene>
<dbReference type="PROSITE" id="PS51839">
    <property type="entry name" value="4FE4S_HC3"/>
    <property type="match status" value="1"/>
</dbReference>
<dbReference type="InterPro" id="IPR054351">
    <property type="entry name" value="NADH_UbQ_OxRdtase_ferredoxin"/>
</dbReference>
<dbReference type="InterPro" id="IPR036010">
    <property type="entry name" value="2Fe-2S_ferredoxin-like_sf"/>
</dbReference>
<dbReference type="InterPro" id="IPR006656">
    <property type="entry name" value="Mopterin_OxRdtase"/>
</dbReference>
<dbReference type="GO" id="GO:0042773">
    <property type="term" value="P:ATP synthesis coupled electron transport"/>
    <property type="evidence" value="ECO:0007669"/>
    <property type="project" value="InterPro"/>
</dbReference>
<dbReference type="SUPFAM" id="SSF54292">
    <property type="entry name" value="2Fe-2S ferredoxin-like"/>
    <property type="match status" value="1"/>
</dbReference>
<accession>A0A370CL57</accession>
<comment type="function">
    <text evidence="13">NDH-1 shuttles electrons from NADH, via FMN and iron-sulfur (Fe-S) centers, to quinones in the respiratory chain. Couples the redox reaction to proton translocation (for every two electrons transferred, four hydrogen ions are translocated across the cytoplasmic membrane), and thus conserves the redox energy in a proton gradient.</text>
</comment>
<evidence type="ECO:0000259" key="14">
    <source>
        <dbReference type="PROSITE" id="PS51085"/>
    </source>
</evidence>
<dbReference type="PROSITE" id="PS51085">
    <property type="entry name" value="2FE2S_FER_2"/>
    <property type="match status" value="1"/>
</dbReference>
<dbReference type="Gene3D" id="3.10.20.740">
    <property type="match status" value="1"/>
</dbReference>
<evidence type="ECO:0000256" key="9">
    <source>
        <dbReference type="ARBA" id="ARBA00023014"/>
    </source>
</evidence>
<reference evidence="17 18" key="2">
    <citation type="journal article" date="2018" name="J. Invertebr. Pathol.">
        <title>'Candidatus Aquirickettsiella gammari' (Gammaproteobacteria: Legionellales: Coxiellaceae): A bacterial pathogen of the freshwater crustacean Gammarus fossarum (Malacostraca: Amphipoda).</title>
        <authorList>
            <person name="Bojko J."/>
            <person name="Dunn A.M."/>
            <person name="Stebbing P.D."/>
            <person name="van Aerle R."/>
            <person name="Bacela-Spychalska K."/>
            <person name="Bean T.P."/>
            <person name="Urrutia A."/>
            <person name="Stentiford G.D."/>
        </authorList>
    </citation>
    <scope>NUCLEOTIDE SEQUENCE [LARGE SCALE GENOMIC DNA]</scope>
    <source>
        <strain evidence="17">RA15029</strain>
    </source>
</reference>
<dbReference type="Proteomes" id="UP000226429">
    <property type="component" value="Unassembled WGS sequence"/>
</dbReference>
<organism evidence="17 18">
    <name type="scientific">Candidatus Aquirickettsiella gammari</name>
    <dbReference type="NCBI Taxonomy" id="2016198"/>
    <lineage>
        <taxon>Bacteria</taxon>
        <taxon>Pseudomonadati</taxon>
        <taxon>Pseudomonadota</taxon>
        <taxon>Gammaproteobacteria</taxon>
        <taxon>Legionellales</taxon>
        <taxon>Coxiellaceae</taxon>
        <taxon>Candidatus Aquirickettsiella</taxon>
    </lineage>
</organism>
<dbReference type="SMART" id="SM00929">
    <property type="entry name" value="NADH-G_4Fe-4S_3"/>
    <property type="match status" value="1"/>
</dbReference>
<dbReference type="GO" id="GO:0016651">
    <property type="term" value="F:oxidoreductase activity, acting on NAD(P)H"/>
    <property type="evidence" value="ECO:0007669"/>
    <property type="project" value="InterPro"/>
</dbReference>
<dbReference type="CDD" id="cd00207">
    <property type="entry name" value="fer2"/>
    <property type="match status" value="1"/>
</dbReference>
<dbReference type="Gene3D" id="3.30.70.20">
    <property type="match status" value="1"/>
</dbReference>
<dbReference type="GO" id="GO:0008137">
    <property type="term" value="F:NADH dehydrogenase (ubiquinone) activity"/>
    <property type="evidence" value="ECO:0007669"/>
    <property type="project" value="UniProtKB-UniRule"/>
</dbReference>
<dbReference type="GO" id="GO:0016020">
    <property type="term" value="C:membrane"/>
    <property type="evidence" value="ECO:0007669"/>
    <property type="project" value="InterPro"/>
</dbReference>
<dbReference type="EC" id="7.1.1.-" evidence="13"/>
<protein>
    <recommendedName>
        <fullName evidence="13">NADH-quinone oxidoreductase</fullName>
        <ecNumber evidence="13">7.1.1.-</ecNumber>
    </recommendedName>
</protein>
<evidence type="ECO:0000256" key="1">
    <source>
        <dbReference type="ARBA" id="ARBA00001966"/>
    </source>
</evidence>
<comment type="similarity">
    <text evidence="2 13">Belongs to the complex I 75 kDa subunit family.</text>
</comment>
<evidence type="ECO:0000256" key="11">
    <source>
        <dbReference type="ARBA" id="ARBA00026021"/>
    </source>
</evidence>
<dbReference type="GO" id="GO:0051537">
    <property type="term" value="F:2 iron, 2 sulfur cluster binding"/>
    <property type="evidence" value="ECO:0007669"/>
    <property type="project" value="UniProtKB-UniRule"/>
</dbReference>
<dbReference type="GO" id="GO:0048038">
    <property type="term" value="F:quinone binding"/>
    <property type="evidence" value="ECO:0007669"/>
    <property type="project" value="UniProtKB-UniRule"/>
</dbReference>
<comment type="subunit">
    <text evidence="11">Composed of 13 different subunits. Subunits NuoCD, E, F, and G constitute the peripheral sector of the complex.</text>
</comment>
<keyword evidence="6 13" id="KW-0479">Metal-binding</keyword>
<dbReference type="PROSITE" id="PS51669">
    <property type="entry name" value="4FE4S_MOW_BIS_MGD"/>
    <property type="match status" value="1"/>
</dbReference>
<dbReference type="SUPFAM" id="SSF53706">
    <property type="entry name" value="Formate dehydrogenase/DMSO reductase, domains 1-3"/>
    <property type="match status" value="1"/>
</dbReference>
<evidence type="ECO:0000256" key="10">
    <source>
        <dbReference type="ARBA" id="ARBA00023027"/>
    </source>
</evidence>
<dbReference type="InterPro" id="IPR009010">
    <property type="entry name" value="Asp_de-COase-like_dom_sf"/>
</dbReference>
<comment type="catalytic activity">
    <reaction evidence="12 13">
        <text>a quinone + NADH + 5 H(+)(in) = a quinol + NAD(+) + 4 H(+)(out)</text>
        <dbReference type="Rhea" id="RHEA:57888"/>
        <dbReference type="ChEBI" id="CHEBI:15378"/>
        <dbReference type="ChEBI" id="CHEBI:24646"/>
        <dbReference type="ChEBI" id="CHEBI:57540"/>
        <dbReference type="ChEBI" id="CHEBI:57945"/>
        <dbReference type="ChEBI" id="CHEBI:132124"/>
    </reaction>
</comment>
<dbReference type="InterPro" id="IPR050123">
    <property type="entry name" value="Prok_molybdopt-oxidoreductase"/>
</dbReference>
<evidence type="ECO:0000256" key="7">
    <source>
        <dbReference type="ARBA" id="ARBA00022967"/>
    </source>
</evidence>
<dbReference type="InterPro" id="IPR010228">
    <property type="entry name" value="NADH_UbQ_OxRdtase_Gsu"/>
</dbReference>